<proteinExistence type="predicted"/>
<evidence type="ECO:0000313" key="2">
    <source>
        <dbReference type="Proteomes" id="UP000693946"/>
    </source>
</evidence>
<dbReference type="EMBL" id="JAGKHQ010000007">
    <property type="protein sequence ID" value="KAG7512246.1"/>
    <property type="molecule type" value="Genomic_DNA"/>
</dbReference>
<dbReference type="AlphaFoldDB" id="A0AAV6S3B2"/>
<protein>
    <submittedName>
        <fullName evidence="1">Uncharacterized protein</fullName>
    </submittedName>
</protein>
<comment type="caution">
    <text evidence="1">The sequence shown here is derived from an EMBL/GenBank/DDBJ whole genome shotgun (WGS) entry which is preliminary data.</text>
</comment>
<organism evidence="1 2">
    <name type="scientific">Solea senegalensis</name>
    <name type="common">Senegalese sole</name>
    <dbReference type="NCBI Taxonomy" id="28829"/>
    <lineage>
        <taxon>Eukaryota</taxon>
        <taxon>Metazoa</taxon>
        <taxon>Chordata</taxon>
        <taxon>Craniata</taxon>
        <taxon>Vertebrata</taxon>
        <taxon>Euteleostomi</taxon>
        <taxon>Actinopterygii</taxon>
        <taxon>Neopterygii</taxon>
        <taxon>Teleostei</taxon>
        <taxon>Neoteleostei</taxon>
        <taxon>Acanthomorphata</taxon>
        <taxon>Carangaria</taxon>
        <taxon>Pleuronectiformes</taxon>
        <taxon>Pleuronectoidei</taxon>
        <taxon>Soleidae</taxon>
        <taxon>Solea</taxon>
    </lineage>
</organism>
<accession>A0AAV6S3B2</accession>
<dbReference type="Proteomes" id="UP000693946">
    <property type="component" value="Linkage Group LG15"/>
</dbReference>
<keyword evidence="2" id="KW-1185">Reference proteome</keyword>
<name>A0AAV6S3B2_SOLSE</name>
<gene>
    <name evidence="1" type="ORF">JOB18_024557</name>
</gene>
<reference evidence="1 2" key="1">
    <citation type="journal article" date="2021" name="Sci. Rep.">
        <title>Chromosome anchoring in Senegalese sole (Solea senegalensis) reveals sex-associated markers and genome rearrangements in flatfish.</title>
        <authorList>
            <person name="Guerrero-Cozar I."/>
            <person name="Gomez-Garrido J."/>
            <person name="Berbel C."/>
            <person name="Martinez-Blanch J.F."/>
            <person name="Alioto T."/>
            <person name="Claros M.G."/>
            <person name="Gagnaire P.A."/>
            <person name="Manchado M."/>
        </authorList>
    </citation>
    <scope>NUCLEOTIDE SEQUENCE [LARGE SCALE GENOMIC DNA]</scope>
    <source>
        <strain evidence="1">Sse05_10M</strain>
    </source>
</reference>
<evidence type="ECO:0000313" key="1">
    <source>
        <dbReference type="EMBL" id="KAG7512246.1"/>
    </source>
</evidence>
<sequence>MEAPCGAGAVELNHFSASLTPCHSYGASLHTLVTIARPRSIIITLHIVAMHRREMVGKCSDENNLLCEQHPFSNQSHQAYPMDATEVCVISVLHKTATASRIGVSSCPRLNPHQSLMSYRQDH</sequence>